<feature type="signal peptide" evidence="2">
    <location>
        <begin position="1"/>
        <end position="22"/>
    </location>
</feature>
<evidence type="ECO:0000256" key="1">
    <source>
        <dbReference type="SAM" id="Phobius"/>
    </source>
</evidence>
<feature type="non-terminal residue" evidence="3">
    <location>
        <position position="1"/>
    </location>
</feature>
<comment type="caution">
    <text evidence="3">The sequence shown here is derived from an EMBL/GenBank/DDBJ whole genome shotgun (WGS) entry which is preliminary data.</text>
</comment>
<feature type="chain" id="PRO_5041929816" description="Hydrophobin" evidence="2">
    <location>
        <begin position="23"/>
        <end position="94"/>
    </location>
</feature>
<proteinExistence type="predicted"/>
<dbReference type="AlphaFoldDB" id="A0AAD4LJG7"/>
<keyword evidence="1" id="KW-0472">Membrane</keyword>
<evidence type="ECO:0008006" key="5">
    <source>
        <dbReference type="Google" id="ProtNLM"/>
    </source>
</evidence>
<reference evidence="3" key="1">
    <citation type="submission" date="2022-01" db="EMBL/GenBank/DDBJ databases">
        <title>Comparative genomics reveals a dynamic genome evolution in the ectomycorrhizal milk-cap (Lactarius) mushrooms.</title>
        <authorList>
            <consortium name="DOE Joint Genome Institute"/>
            <person name="Lebreton A."/>
            <person name="Tang N."/>
            <person name="Kuo A."/>
            <person name="LaButti K."/>
            <person name="Drula E."/>
            <person name="Barry K."/>
            <person name="Clum A."/>
            <person name="Lipzen A."/>
            <person name="Mousain D."/>
            <person name="Ng V."/>
            <person name="Wang R."/>
            <person name="Wang X."/>
            <person name="Dai Y."/>
            <person name="Henrissat B."/>
            <person name="Grigoriev I.V."/>
            <person name="Guerin-Laguette A."/>
            <person name="Yu F."/>
            <person name="Martin F.M."/>
        </authorList>
    </citation>
    <scope>NUCLEOTIDE SEQUENCE</scope>
    <source>
        <strain evidence="3">QP</strain>
    </source>
</reference>
<feature type="transmembrane region" description="Helical" evidence="1">
    <location>
        <begin position="60"/>
        <end position="86"/>
    </location>
</feature>
<evidence type="ECO:0000313" key="3">
    <source>
        <dbReference type="EMBL" id="KAH8991542.1"/>
    </source>
</evidence>
<gene>
    <name evidence="3" type="ORF">EDB92DRAFT_1860727</name>
</gene>
<name>A0AAD4LJG7_9AGAM</name>
<sequence>MLFYKPLVSLITAIALASTVTASATPVRRNDGPQCNPQVQKLYCCTETGTLGSLDPVTKILGGLLGLNLDAVVAAGCVLNVLWYFLDCRIRSVS</sequence>
<keyword evidence="2" id="KW-0732">Signal</keyword>
<dbReference type="Proteomes" id="UP001201163">
    <property type="component" value="Unassembled WGS sequence"/>
</dbReference>
<dbReference type="EMBL" id="JAKELL010000026">
    <property type="protein sequence ID" value="KAH8991542.1"/>
    <property type="molecule type" value="Genomic_DNA"/>
</dbReference>
<keyword evidence="4" id="KW-1185">Reference proteome</keyword>
<protein>
    <recommendedName>
        <fullName evidence="5">Hydrophobin</fullName>
    </recommendedName>
</protein>
<keyword evidence="1" id="KW-0812">Transmembrane</keyword>
<organism evidence="3 4">
    <name type="scientific">Lactarius akahatsu</name>
    <dbReference type="NCBI Taxonomy" id="416441"/>
    <lineage>
        <taxon>Eukaryota</taxon>
        <taxon>Fungi</taxon>
        <taxon>Dikarya</taxon>
        <taxon>Basidiomycota</taxon>
        <taxon>Agaricomycotina</taxon>
        <taxon>Agaricomycetes</taxon>
        <taxon>Russulales</taxon>
        <taxon>Russulaceae</taxon>
        <taxon>Lactarius</taxon>
    </lineage>
</organism>
<keyword evidence="1" id="KW-1133">Transmembrane helix</keyword>
<evidence type="ECO:0000256" key="2">
    <source>
        <dbReference type="SAM" id="SignalP"/>
    </source>
</evidence>
<evidence type="ECO:0000313" key="4">
    <source>
        <dbReference type="Proteomes" id="UP001201163"/>
    </source>
</evidence>
<accession>A0AAD4LJG7</accession>